<organism evidence="1 2">
    <name type="scientific">Pontibacillus yanchengensis</name>
    <dbReference type="NCBI Taxonomy" id="462910"/>
    <lineage>
        <taxon>Bacteria</taxon>
        <taxon>Bacillati</taxon>
        <taxon>Bacillota</taxon>
        <taxon>Bacilli</taxon>
        <taxon>Bacillales</taxon>
        <taxon>Bacillaceae</taxon>
        <taxon>Pontibacillus</taxon>
    </lineage>
</organism>
<accession>A0ACC7VI45</accession>
<comment type="caution">
    <text evidence="1">The sequence shown here is derived from an EMBL/GenBank/DDBJ whole genome shotgun (WGS) entry which is preliminary data.</text>
</comment>
<evidence type="ECO:0000313" key="2">
    <source>
        <dbReference type="Proteomes" id="UP000466692"/>
    </source>
</evidence>
<protein>
    <submittedName>
        <fullName evidence="1">Uncharacterized protein</fullName>
    </submittedName>
</protein>
<sequence length="134" mass="15267">MKPLLMIWNTLNLGVQQMSKIKDMLTMYFILESQDCKYDPISALQEAIRGGVTCFQYRGERCRVINWKSKRTVVDNFVGNYIGLSVHTLEEGIMANIEHIDYVGVGLIFSTSPKKPLGLKRFTLCAMLTSPSLW</sequence>
<keyword evidence="2" id="KW-1185">Reference proteome</keyword>
<gene>
    <name evidence="1" type="ORF">GLW08_13970</name>
</gene>
<dbReference type="EMBL" id="WMEU01000004">
    <property type="protein sequence ID" value="MYL54437.1"/>
    <property type="molecule type" value="Genomic_DNA"/>
</dbReference>
<name>A0ACC7VI45_9BACI</name>
<reference evidence="1" key="1">
    <citation type="submission" date="2019-11" db="EMBL/GenBank/DDBJ databases">
        <title>Genome sequences of 17 halophilic strains isolated from different environments.</title>
        <authorList>
            <person name="Furrow R.E."/>
        </authorList>
    </citation>
    <scope>NUCLEOTIDE SEQUENCE</scope>
    <source>
        <strain evidence="1">22510_22_Filter</strain>
    </source>
</reference>
<proteinExistence type="predicted"/>
<evidence type="ECO:0000313" key="1">
    <source>
        <dbReference type="EMBL" id="MYL54437.1"/>
    </source>
</evidence>
<dbReference type="Proteomes" id="UP000466692">
    <property type="component" value="Unassembled WGS sequence"/>
</dbReference>